<feature type="domain" description="ORF6C" evidence="1">
    <location>
        <begin position="35"/>
        <end position="135"/>
    </location>
</feature>
<dbReference type="InterPro" id="IPR018878">
    <property type="entry name" value="ORF6C_dom"/>
</dbReference>
<dbReference type="EMBL" id="CP009287">
    <property type="protein sequence ID" value="AIQ70398.1"/>
    <property type="molecule type" value="Genomic_DNA"/>
</dbReference>
<dbReference type="KEGG" id="pgm:PGRAT_24270"/>
<accession>A0A089MG09</accession>
<dbReference type="RefSeq" id="WP_025704833.1">
    <property type="nucleotide sequence ID" value="NZ_CP009287.1"/>
</dbReference>
<name>A0A089MG09_9BACL</name>
<proteinExistence type="predicted"/>
<dbReference type="eggNOG" id="ENOG502ZIGA">
    <property type="taxonomic scope" value="Bacteria"/>
</dbReference>
<organism evidence="2 3">
    <name type="scientific">Paenibacillus graminis</name>
    <dbReference type="NCBI Taxonomy" id="189425"/>
    <lineage>
        <taxon>Bacteria</taxon>
        <taxon>Bacillati</taxon>
        <taxon>Bacillota</taxon>
        <taxon>Bacilli</taxon>
        <taxon>Bacillales</taxon>
        <taxon>Paenibacillaceae</taxon>
        <taxon>Paenibacillus</taxon>
    </lineage>
</organism>
<reference evidence="2 3" key="1">
    <citation type="submission" date="2014-08" db="EMBL/GenBank/DDBJ databases">
        <title>Comparative genomics of the Paenibacillus odorifer group.</title>
        <authorList>
            <person name="den Bakker H.C."/>
            <person name="Tsai Y.-C."/>
            <person name="Martin N."/>
            <person name="Korlach J."/>
            <person name="Wiedmann M."/>
        </authorList>
    </citation>
    <scope>NUCLEOTIDE SEQUENCE [LARGE SCALE GENOMIC DNA]</scope>
    <source>
        <strain evidence="2 3">DSM 15220</strain>
    </source>
</reference>
<gene>
    <name evidence="2" type="ORF">PGRAT_24270</name>
</gene>
<protein>
    <submittedName>
        <fullName evidence="2">ABC transporter permease</fullName>
    </submittedName>
</protein>
<dbReference type="STRING" id="189425.PGRAT_24270"/>
<evidence type="ECO:0000313" key="2">
    <source>
        <dbReference type="EMBL" id="AIQ70398.1"/>
    </source>
</evidence>
<sequence length="137" mass="16173">METGQILAVVGQQLQWSEQQGAAVRMLFEAMGAMKTEMAEDKEEMKMMVQEVRDSVTLNDAECDQMQTAVRLKSNELTKHRFKDSDLKFKEMVGRYRRMIWSKLKEQFSVAKYSHIRRIDFDDAIDFVKNFQPEDYM</sequence>
<evidence type="ECO:0000259" key="1">
    <source>
        <dbReference type="Pfam" id="PF10552"/>
    </source>
</evidence>
<dbReference type="AlphaFoldDB" id="A0A089MG09"/>
<keyword evidence="3" id="KW-1185">Reference proteome</keyword>
<dbReference type="Pfam" id="PF10552">
    <property type="entry name" value="ORF6C"/>
    <property type="match status" value="1"/>
</dbReference>
<dbReference type="Proteomes" id="UP000029500">
    <property type="component" value="Chromosome"/>
</dbReference>
<dbReference type="HOGENOM" id="CLU_1863186_0_0_9"/>
<evidence type="ECO:0000313" key="3">
    <source>
        <dbReference type="Proteomes" id="UP000029500"/>
    </source>
</evidence>
<dbReference type="OrthoDB" id="2663174at2"/>